<evidence type="ECO:0000256" key="1">
    <source>
        <dbReference type="SAM" id="SignalP"/>
    </source>
</evidence>
<organism evidence="2 3">
    <name type="scientific">Sporomusa acidovorans (strain ATCC 49682 / DSM 3132 / Mol)</name>
    <dbReference type="NCBI Taxonomy" id="1123286"/>
    <lineage>
        <taxon>Bacteria</taxon>
        <taxon>Bacillati</taxon>
        <taxon>Bacillota</taxon>
        <taxon>Negativicutes</taxon>
        <taxon>Selenomonadales</taxon>
        <taxon>Sporomusaceae</taxon>
        <taxon>Sporomusa</taxon>
    </lineage>
</organism>
<sequence>MKKKLLAAAVMAALTLSTASVFAAAPTFSGDANIEWNNQTDSASNYLTNRIRLNMDAGIDDTFYLHSRARMDNNLKHGDGDHNVTFDQAYLGAKLNNFDIKAGRQSLYSGKGLLMDDDNFSGVQVGTTLENVKLSGFYGHDKDAKEISLAEMATSFGKVNFGANYLKQDDTKYWGVNAATQITDNAVFNLEYVKNSDTSANGYLAEVKFGNAAKKGDVDYSLIYRDIEAGAIDNHTTNGNYMDSKGFKVKANYKVSDNANLAVYHDMGKNNTTDADQKRTNVEFSVNF</sequence>
<keyword evidence="1" id="KW-0732">Signal</keyword>
<dbReference type="SUPFAM" id="SSF56935">
    <property type="entry name" value="Porins"/>
    <property type="match status" value="1"/>
</dbReference>
<dbReference type="Proteomes" id="UP000216052">
    <property type="component" value="Chromosome"/>
</dbReference>
<dbReference type="InterPro" id="IPR038636">
    <property type="entry name" value="Wzi_sf"/>
</dbReference>
<protein>
    <submittedName>
        <fullName evidence="2">Uncharacterized protein</fullName>
    </submittedName>
</protein>
<dbReference type="EMBL" id="CP155571">
    <property type="protein sequence ID" value="XFO73188.1"/>
    <property type="molecule type" value="Genomic_DNA"/>
</dbReference>
<evidence type="ECO:0000313" key="2">
    <source>
        <dbReference type="EMBL" id="XFO73188.1"/>
    </source>
</evidence>
<keyword evidence="3" id="KW-1185">Reference proteome</keyword>
<gene>
    <name evidence="2" type="ORF">SPACI_032620</name>
</gene>
<proteinExistence type="predicted"/>
<accession>A0ABZ3J4Z4</accession>
<feature type="chain" id="PRO_5046449839" evidence="1">
    <location>
        <begin position="24"/>
        <end position="288"/>
    </location>
</feature>
<dbReference type="Gene3D" id="2.40.160.130">
    <property type="entry name" value="Capsule assembly protein Wzi"/>
    <property type="match status" value="1"/>
</dbReference>
<evidence type="ECO:0000313" key="3">
    <source>
        <dbReference type="Proteomes" id="UP000216052"/>
    </source>
</evidence>
<dbReference type="RefSeq" id="WP_093793801.1">
    <property type="nucleotide sequence ID" value="NZ_CP155571.1"/>
</dbReference>
<reference evidence="2" key="1">
    <citation type="submission" date="2024-05" db="EMBL/GenBank/DDBJ databases">
        <title>Isolation and characterization of Sporomusa carbonis sp. nov., a carboxydotrophic hydrogenogen in the genus of Sporomusa isolated from a charcoal burning pile.</title>
        <authorList>
            <person name="Boeer T."/>
            <person name="Rosenbaum F."/>
            <person name="Eysell L."/>
            <person name="Mueller V."/>
            <person name="Daniel R."/>
            <person name="Poehlein A."/>
        </authorList>
    </citation>
    <scope>NUCLEOTIDE SEQUENCE [LARGE SCALE GENOMIC DNA]</scope>
    <source>
        <strain evidence="2">DSM 3132</strain>
    </source>
</reference>
<name>A0ABZ3J4Z4_SPOA4</name>
<feature type="signal peptide" evidence="1">
    <location>
        <begin position="1"/>
        <end position="23"/>
    </location>
</feature>